<evidence type="ECO:0000256" key="5">
    <source>
        <dbReference type="ARBA" id="ARBA00022989"/>
    </source>
</evidence>
<comment type="subcellular location">
    <subcellularLocation>
        <location evidence="1">Cell membrane</location>
        <topology evidence="1">Multi-pass membrane protein</topology>
    </subcellularLocation>
</comment>
<keyword evidence="4 8" id="KW-0812">Transmembrane</keyword>
<dbReference type="InterPro" id="IPR048279">
    <property type="entry name" value="MdtK-like"/>
</dbReference>
<proteinExistence type="predicted"/>
<keyword evidence="2" id="KW-0813">Transport</keyword>
<dbReference type="RefSeq" id="WP_013898268.1">
    <property type="nucleotide sequence ID" value="NC_015676.1"/>
</dbReference>
<feature type="transmembrane region" description="Helical" evidence="8">
    <location>
        <begin position="154"/>
        <end position="175"/>
    </location>
</feature>
<dbReference type="HOGENOM" id="CLU_012893_0_1_2"/>
<dbReference type="CDD" id="cd13147">
    <property type="entry name" value="MATE_MJ0709_like"/>
    <property type="match status" value="1"/>
</dbReference>
<feature type="transmembrane region" description="Helical" evidence="8">
    <location>
        <begin position="35"/>
        <end position="56"/>
    </location>
</feature>
<dbReference type="GeneID" id="10822593"/>
<evidence type="ECO:0000256" key="7">
    <source>
        <dbReference type="SAM" id="MobiDB-lite"/>
    </source>
</evidence>
<dbReference type="EMBL" id="CP002101">
    <property type="protein sequence ID" value="AEH60829.1"/>
    <property type="molecule type" value="Genomic_DNA"/>
</dbReference>
<accession>F7XLL0</accession>
<evidence type="ECO:0000256" key="6">
    <source>
        <dbReference type="ARBA" id="ARBA00023136"/>
    </source>
</evidence>
<keyword evidence="6 8" id="KW-0472">Membrane</keyword>
<keyword evidence="3" id="KW-1003">Cell membrane</keyword>
<dbReference type="GO" id="GO:0015297">
    <property type="term" value="F:antiporter activity"/>
    <property type="evidence" value="ECO:0007669"/>
    <property type="project" value="InterPro"/>
</dbReference>
<evidence type="ECO:0000256" key="2">
    <source>
        <dbReference type="ARBA" id="ARBA00022448"/>
    </source>
</evidence>
<feature type="transmembrane region" description="Helical" evidence="8">
    <location>
        <begin position="68"/>
        <end position="91"/>
    </location>
</feature>
<gene>
    <name evidence="9" type="ordered locus">Mzhil_0971</name>
</gene>
<feature type="transmembrane region" description="Helical" evidence="8">
    <location>
        <begin position="439"/>
        <end position="463"/>
    </location>
</feature>
<dbReference type="PANTHER" id="PTHR43549">
    <property type="entry name" value="MULTIDRUG RESISTANCE PROTEIN YPNP-RELATED"/>
    <property type="match status" value="1"/>
</dbReference>
<protein>
    <submittedName>
        <fullName evidence="9">MATE efflux family protein</fullName>
    </submittedName>
</protein>
<feature type="transmembrane region" description="Helical" evidence="8">
    <location>
        <begin position="298"/>
        <end position="323"/>
    </location>
</feature>
<dbReference type="InterPro" id="IPR002528">
    <property type="entry name" value="MATE_fam"/>
</dbReference>
<feature type="transmembrane region" description="Helical" evidence="8">
    <location>
        <begin position="343"/>
        <end position="365"/>
    </location>
</feature>
<feature type="region of interest" description="Disordered" evidence="7">
    <location>
        <begin position="1"/>
        <end position="24"/>
    </location>
</feature>
<evidence type="ECO:0000313" key="9">
    <source>
        <dbReference type="EMBL" id="AEH60829.1"/>
    </source>
</evidence>
<dbReference type="GO" id="GO:0005886">
    <property type="term" value="C:plasma membrane"/>
    <property type="evidence" value="ECO:0007669"/>
    <property type="project" value="UniProtKB-SubCell"/>
</dbReference>
<keyword evidence="10" id="KW-1185">Reference proteome</keyword>
<dbReference type="InterPro" id="IPR052031">
    <property type="entry name" value="Membrane_Transporter-Flippase"/>
</dbReference>
<evidence type="ECO:0000313" key="10">
    <source>
        <dbReference type="Proteomes" id="UP000006622"/>
    </source>
</evidence>
<feature type="transmembrane region" description="Helical" evidence="8">
    <location>
        <begin position="377"/>
        <end position="396"/>
    </location>
</feature>
<dbReference type="PIRSF" id="PIRSF006603">
    <property type="entry name" value="DinF"/>
    <property type="match status" value="1"/>
</dbReference>
<evidence type="ECO:0000256" key="8">
    <source>
        <dbReference type="SAM" id="Phobius"/>
    </source>
</evidence>
<dbReference type="Proteomes" id="UP000006622">
    <property type="component" value="Chromosome"/>
</dbReference>
<feature type="transmembrane region" description="Helical" evidence="8">
    <location>
        <begin position="187"/>
        <end position="206"/>
    </location>
</feature>
<dbReference type="Pfam" id="PF01554">
    <property type="entry name" value="MatE"/>
    <property type="match status" value="2"/>
</dbReference>
<dbReference type="GO" id="GO:0042910">
    <property type="term" value="F:xenobiotic transmembrane transporter activity"/>
    <property type="evidence" value="ECO:0007669"/>
    <property type="project" value="InterPro"/>
</dbReference>
<name>F7XLL0_METZD</name>
<sequence>MNKTNSAQTYDYDDPSNGHKETSSMRLLAGDPQTAIRKLAFPMMLGMLVQTLYNLVDTFWVSGLGADALAAVGFVFPFFFVIIALSNGLGVGGGSAISRRLGLRDKRGADNVAVHTFILLLIISVIFTVPLYIFAEQIFTYIGAGRTTEMATSYGRIIFGGSILLFFTNVANAILRSEGDSKRAMNAMIFGSVLNIFLDPIFIYTLEMGVSGAAWATVISMGITSILMGKWLFFKKDTYLEFDFSDFSFDKSILWDIFRVSFPAAAQQTSMALMMLIMNVIIITASNTDGVAVYTVGWRIVTIAIAPLMGISTAVVTMSGYSFGEKTYDRLSSSHIYSMKVGILVETVIAFLTFILAPQLAYIFTMSEDASHITDDVITFLRIICIFYPMISLGMLSSSLFQGIGKGLNSLVATILRALIFVPVFTIIFAFSLDMGLTGIWWGIVIGNMIGSVIIFVWARLYIVRLMKNERLSF</sequence>
<evidence type="ECO:0000256" key="1">
    <source>
        <dbReference type="ARBA" id="ARBA00004651"/>
    </source>
</evidence>
<dbReference type="STRING" id="679901.Mzhil_0971"/>
<evidence type="ECO:0000256" key="4">
    <source>
        <dbReference type="ARBA" id="ARBA00022692"/>
    </source>
</evidence>
<reference evidence="9 10" key="1">
    <citation type="submission" date="2010-07" db="EMBL/GenBank/DDBJ databases">
        <title>The complete genome of Methanosalsum zhilinae DSM 4017.</title>
        <authorList>
            <consortium name="US DOE Joint Genome Institute (JGI-PGF)"/>
            <person name="Lucas S."/>
            <person name="Copeland A."/>
            <person name="Lapidus A."/>
            <person name="Glavina del Rio T."/>
            <person name="Dalin E."/>
            <person name="Tice H."/>
            <person name="Bruce D."/>
            <person name="Goodwin L."/>
            <person name="Pitluck S."/>
            <person name="Kyrpides N."/>
            <person name="Mavromatis K."/>
            <person name="Ovchinnikova G."/>
            <person name="Daligault H."/>
            <person name="Detter J.C."/>
            <person name="Han C."/>
            <person name="Tapia R."/>
            <person name="Larimer F."/>
            <person name="Land M."/>
            <person name="Hauser L."/>
            <person name="Markowitz V."/>
            <person name="Cheng J.-F."/>
            <person name="Hugenholtz P."/>
            <person name="Woyke T."/>
            <person name="Wu D."/>
            <person name="Spring S."/>
            <person name="Schueler E."/>
            <person name="Brambilla E."/>
            <person name="Klenk H.-P."/>
            <person name="Eisen J.A."/>
        </authorList>
    </citation>
    <scope>NUCLEOTIDE SEQUENCE [LARGE SCALE GENOMIC DNA]</scope>
    <source>
        <strain evidence="10">DSM 4017 / NBRC 107636 / OCM 62 / WeN5</strain>
    </source>
</reference>
<dbReference type="PANTHER" id="PTHR43549:SF2">
    <property type="entry name" value="MULTIDRUG RESISTANCE PROTEIN NORM-RELATED"/>
    <property type="match status" value="1"/>
</dbReference>
<dbReference type="NCBIfam" id="TIGR00797">
    <property type="entry name" value="matE"/>
    <property type="match status" value="1"/>
</dbReference>
<feature type="transmembrane region" description="Helical" evidence="8">
    <location>
        <begin position="212"/>
        <end position="233"/>
    </location>
</feature>
<dbReference type="KEGG" id="mzh:Mzhil_0971"/>
<evidence type="ECO:0000256" key="3">
    <source>
        <dbReference type="ARBA" id="ARBA00022475"/>
    </source>
</evidence>
<organism evidence="9 10">
    <name type="scientific">Methanosalsum zhilinae (strain DSM 4017 / NBRC 107636 / OCM 62 / WeN5)</name>
    <name type="common">Methanohalophilus zhilinae</name>
    <dbReference type="NCBI Taxonomy" id="679901"/>
    <lineage>
        <taxon>Archaea</taxon>
        <taxon>Methanobacteriati</taxon>
        <taxon>Methanobacteriota</taxon>
        <taxon>Stenosarchaea group</taxon>
        <taxon>Methanomicrobia</taxon>
        <taxon>Methanosarcinales</taxon>
        <taxon>Methanosarcinaceae</taxon>
        <taxon>Methanosalsum</taxon>
    </lineage>
</organism>
<dbReference type="AlphaFoldDB" id="F7XLL0"/>
<dbReference type="OrthoDB" id="214119at2157"/>
<feature type="transmembrane region" description="Helical" evidence="8">
    <location>
        <begin position="408"/>
        <end position="433"/>
    </location>
</feature>
<keyword evidence="5 8" id="KW-1133">Transmembrane helix</keyword>
<feature type="transmembrane region" description="Helical" evidence="8">
    <location>
        <begin position="112"/>
        <end position="134"/>
    </location>
</feature>